<feature type="region of interest" description="Disordered" evidence="1">
    <location>
        <begin position="1"/>
        <end position="26"/>
    </location>
</feature>
<evidence type="ECO:0000256" key="1">
    <source>
        <dbReference type="SAM" id="MobiDB-lite"/>
    </source>
</evidence>
<dbReference type="Pfam" id="PF14040">
    <property type="entry name" value="DNase_NucA_NucB"/>
    <property type="match status" value="1"/>
</dbReference>
<dbReference type="OrthoDB" id="2751008at2"/>
<dbReference type="AlphaFoldDB" id="A0A6I6FHR6"/>
<sequence>MAAKKVAGQVANEPLHRLVDPKRKEENRKAAVKQCKRYWGDNYSQGATRECDEYPFATTYEGAAQPDYDGDARKFNFSVKPVAKEDNGAAGSLLLGFYAKNRLIDGLEDGFLVQITS</sequence>
<reference evidence="3 4" key="1">
    <citation type="submission" date="2018-12" db="EMBL/GenBank/DDBJ databases">
        <title>Complete genome sequence of Streptomyces ficellus NRRL8067, the producer of ficellomycin, feldamycin and nojirimycin.</title>
        <authorList>
            <person name="Zhang H."/>
            <person name="Yue R."/>
            <person name="Liu Y."/>
            <person name="Li M."/>
            <person name="Mu H."/>
            <person name="Zhang J."/>
        </authorList>
    </citation>
    <scope>NUCLEOTIDE SEQUENCE [LARGE SCALE GENOMIC DNA]</scope>
    <source>
        <strain evidence="3 4">NRRL 8067</strain>
    </source>
</reference>
<evidence type="ECO:0000313" key="4">
    <source>
        <dbReference type="Proteomes" id="UP000422572"/>
    </source>
</evidence>
<feature type="compositionally biased region" description="Basic and acidic residues" evidence="1">
    <location>
        <begin position="14"/>
        <end position="26"/>
    </location>
</feature>
<dbReference type="InterPro" id="IPR029476">
    <property type="entry name" value="DNase_NucA_NucB"/>
</dbReference>
<accession>A0A6I6FHR6</accession>
<keyword evidence="4" id="KW-1185">Reference proteome</keyword>
<feature type="domain" description="Deoxyribonuclease NucA/NucB" evidence="2">
    <location>
        <begin position="14"/>
        <end position="106"/>
    </location>
</feature>
<evidence type="ECO:0000313" key="3">
    <source>
        <dbReference type="EMBL" id="QGV82924.1"/>
    </source>
</evidence>
<organism evidence="3 4">
    <name type="scientific">Streptomyces ficellus</name>
    <dbReference type="NCBI Taxonomy" id="1977088"/>
    <lineage>
        <taxon>Bacteria</taxon>
        <taxon>Bacillati</taxon>
        <taxon>Actinomycetota</taxon>
        <taxon>Actinomycetes</taxon>
        <taxon>Kitasatosporales</taxon>
        <taxon>Streptomycetaceae</taxon>
        <taxon>Streptomyces</taxon>
    </lineage>
</organism>
<dbReference type="EMBL" id="CP034279">
    <property type="protein sequence ID" value="QGV82924.1"/>
    <property type="molecule type" value="Genomic_DNA"/>
</dbReference>
<dbReference type="Proteomes" id="UP000422572">
    <property type="component" value="Chromosome"/>
</dbReference>
<gene>
    <name evidence="3" type="ORF">EIZ62_29905</name>
</gene>
<protein>
    <recommendedName>
        <fullName evidence="2">Deoxyribonuclease NucA/NucB domain-containing protein</fullName>
    </recommendedName>
</protein>
<dbReference type="KEGG" id="sfic:EIZ62_29905"/>
<proteinExistence type="predicted"/>
<name>A0A6I6FHR6_9ACTN</name>
<evidence type="ECO:0000259" key="2">
    <source>
        <dbReference type="Pfam" id="PF14040"/>
    </source>
</evidence>